<accession>A0A9R1CCI5</accession>
<dbReference type="Proteomes" id="UP000825483">
    <property type="component" value="Unassembled WGS sequence"/>
</dbReference>
<protein>
    <submittedName>
        <fullName evidence="1">Uncharacterized protein</fullName>
    </submittedName>
</protein>
<proteinExistence type="predicted"/>
<comment type="caution">
    <text evidence="1">The sequence shown here is derived from an EMBL/GenBank/DDBJ whole genome shotgun (WGS) entry which is preliminary data.</text>
</comment>
<dbReference type="AlphaFoldDB" id="A0A9R1CCI5"/>
<keyword evidence="2" id="KW-1185">Reference proteome</keyword>
<sequence>MAWLMRNKKIKAERLEAMKSIAIKKYEERTGLKANYVETL</sequence>
<evidence type="ECO:0000313" key="1">
    <source>
        <dbReference type="EMBL" id="GJG60020.1"/>
    </source>
</evidence>
<organism evidence="1 2">
    <name type="scientific">Prevotella lacticifex</name>
    <dbReference type="NCBI Taxonomy" id="2854755"/>
    <lineage>
        <taxon>Bacteria</taxon>
        <taxon>Pseudomonadati</taxon>
        <taxon>Bacteroidota</taxon>
        <taxon>Bacteroidia</taxon>
        <taxon>Bacteroidales</taxon>
        <taxon>Prevotellaceae</taxon>
        <taxon>Prevotella</taxon>
    </lineage>
</organism>
<gene>
    <name evidence="1" type="ORF">PRLR5076_28710</name>
</gene>
<evidence type="ECO:0000313" key="2">
    <source>
        <dbReference type="Proteomes" id="UP000825483"/>
    </source>
</evidence>
<reference evidence="1" key="1">
    <citation type="journal article" date="2022" name="Int. J. Syst. Evol. Microbiol.">
        <title>Prevotella lacticifex sp. nov., isolated from the rumen of cows.</title>
        <authorList>
            <person name="Shinkai T."/>
            <person name="Ikeyama N."/>
            <person name="Kumagai M."/>
            <person name="Ohmori H."/>
            <person name="Sakamoto M."/>
            <person name="Ohkuma M."/>
            <person name="Mitsumori M."/>
        </authorList>
    </citation>
    <scope>NUCLEOTIDE SEQUENCE</scope>
    <source>
        <strain evidence="1">R5076</strain>
    </source>
</reference>
<dbReference type="EMBL" id="BPUB01000002">
    <property type="protein sequence ID" value="GJG60020.1"/>
    <property type="molecule type" value="Genomic_DNA"/>
</dbReference>
<name>A0A9R1CCI5_9BACT</name>